<dbReference type="EMBL" id="JARQWQ010000034">
    <property type="protein sequence ID" value="KAK2561098.1"/>
    <property type="molecule type" value="Genomic_DNA"/>
</dbReference>
<dbReference type="GO" id="GO:0016121">
    <property type="term" value="P:carotene catabolic process"/>
    <property type="evidence" value="ECO:0007669"/>
    <property type="project" value="TreeGrafter"/>
</dbReference>
<reference evidence="6" key="1">
    <citation type="journal article" date="2023" name="G3 (Bethesda)">
        <title>Whole genome assembly and annotation of the endangered Caribbean coral Acropora cervicornis.</title>
        <authorList>
            <person name="Selwyn J.D."/>
            <person name="Vollmer S.V."/>
        </authorList>
    </citation>
    <scope>NUCLEOTIDE SEQUENCE</scope>
    <source>
        <strain evidence="6">K2</strain>
    </source>
</reference>
<comment type="cofactor">
    <cofactor evidence="5">
        <name>Fe(2+)</name>
        <dbReference type="ChEBI" id="CHEBI:29033"/>
    </cofactor>
    <text evidence="5">Binds 1 Fe(2+) ion per subunit.</text>
</comment>
<evidence type="ECO:0000256" key="2">
    <source>
        <dbReference type="ARBA" id="ARBA00022723"/>
    </source>
</evidence>
<dbReference type="Pfam" id="PF03055">
    <property type="entry name" value="RPE65"/>
    <property type="match status" value="2"/>
</dbReference>
<keyword evidence="4 5" id="KW-0408">Iron</keyword>
<name>A0AAD9QGZ7_ACRCE</name>
<dbReference type="AlphaFoldDB" id="A0AAD9QGZ7"/>
<reference evidence="6" key="2">
    <citation type="journal article" date="2023" name="Science">
        <title>Genomic signatures of disease resistance in endangered staghorn corals.</title>
        <authorList>
            <person name="Vollmer S.V."/>
            <person name="Selwyn J.D."/>
            <person name="Despard B.A."/>
            <person name="Roesel C.L."/>
        </authorList>
    </citation>
    <scope>NUCLEOTIDE SEQUENCE</scope>
    <source>
        <strain evidence="6">K2</strain>
    </source>
</reference>
<organism evidence="6 7">
    <name type="scientific">Acropora cervicornis</name>
    <name type="common">Staghorn coral</name>
    <dbReference type="NCBI Taxonomy" id="6130"/>
    <lineage>
        <taxon>Eukaryota</taxon>
        <taxon>Metazoa</taxon>
        <taxon>Cnidaria</taxon>
        <taxon>Anthozoa</taxon>
        <taxon>Hexacorallia</taxon>
        <taxon>Scleractinia</taxon>
        <taxon>Astrocoeniina</taxon>
        <taxon>Acroporidae</taxon>
        <taxon>Acropora</taxon>
    </lineage>
</organism>
<evidence type="ECO:0000256" key="1">
    <source>
        <dbReference type="ARBA" id="ARBA00006787"/>
    </source>
</evidence>
<dbReference type="PANTHER" id="PTHR10543:SF24">
    <property type="entry name" value="CAROTENOID ISOMEROOXYGENASE"/>
    <property type="match status" value="1"/>
</dbReference>
<feature type="binding site" evidence="5">
    <location>
        <position position="1052"/>
    </location>
    <ligand>
        <name>Fe cation</name>
        <dbReference type="ChEBI" id="CHEBI:24875"/>
        <note>catalytic</note>
    </ligand>
</feature>
<dbReference type="GO" id="GO:0010436">
    <property type="term" value="F:carotenoid dioxygenase activity"/>
    <property type="evidence" value="ECO:0007669"/>
    <property type="project" value="TreeGrafter"/>
</dbReference>
<evidence type="ECO:0000256" key="4">
    <source>
        <dbReference type="ARBA" id="ARBA00023004"/>
    </source>
</evidence>
<evidence type="ECO:0000313" key="6">
    <source>
        <dbReference type="EMBL" id="KAK2561098.1"/>
    </source>
</evidence>
<comment type="caution">
    <text evidence="6">The sequence shown here is derived from an EMBL/GenBank/DDBJ whole genome shotgun (WGS) entry which is preliminary data.</text>
</comment>
<feature type="binding site" evidence="5">
    <location>
        <position position="730"/>
    </location>
    <ligand>
        <name>Fe cation</name>
        <dbReference type="ChEBI" id="CHEBI:24875"/>
        <note>catalytic</note>
    </ligand>
</feature>
<protein>
    <submittedName>
        <fullName evidence="6">Carotenoid-cleaving dioxygenase</fullName>
    </submittedName>
</protein>
<proteinExistence type="inferred from homology"/>
<evidence type="ECO:0000256" key="5">
    <source>
        <dbReference type="PIRSR" id="PIRSR604294-1"/>
    </source>
</evidence>
<evidence type="ECO:0000313" key="7">
    <source>
        <dbReference type="Proteomes" id="UP001249851"/>
    </source>
</evidence>
<dbReference type="InterPro" id="IPR011047">
    <property type="entry name" value="Quinoprotein_ADH-like_sf"/>
</dbReference>
<keyword evidence="2 5" id="KW-0479">Metal-binding</keyword>
<dbReference type="InterPro" id="IPR004294">
    <property type="entry name" value="Carotenoid_Oase"/>
</dbReference>
<sequence>MTSTKDESSLYQTVNEHPEPIKADIKGNIPSWLTGTLIRNGPGRFECSDTSFNHWYDSQSLLHRFHIQDGAVTYCSKFVRSESYADSLQHENAPHLEFGSFIPPDPCQNIFSRFFSHFWGHEVPFDNPFDNVFTMKEKMYAAGDGKFIFKIDPITLDTLNRLDLEEEFPGDAILNEFTAHPHVTPTGSGINISVTHGMNSAYNIVHIPPSSGEMEEAPLKGGEVLCKIPLLNGTAYFHSFCLTDNYIVVTESPLVYDFWRIFTRKVFSSCPQQWFYWNPDQPTRFHVVDRKNGHRLGVFTVYPFFVFHHINAFEKDGKIHVDTCCFRDNAIMNQMYLHNLRSPAQPGQKKFDAPLVRRYELPIEGLCGADQEKPLPKGADGQDYTLLYTDLELPNINYKEYNGKPYSFVYGVGSVACQAVYGKLIKLNVDTKEFVTWEEPNGFPSEPAFVKAPGGKREDDGVILSCVINISDQTTSLLVLDAKDFKEMGRAVFLCVTTPTFMECLRSNAKIEITELDQSRNSSRSPIQYSRVHLSYIYPRNGPVLILEARMTAAPGESILFQTANERPEPIEAEIRGKIPSWLKGTLIRNGPGRFECDDTSFNHWFDGQALLHRFHLQDGNVTYSSKFVRSESYADSLNHGFASHLEFGSFVPPDPCQNIFARFFSRFWRDTLPVDNTCVNVYPMKNKFYATTESQFLFQIDPKTLETLKRVDQEKEFPGDAVISGATAHPHVTPAGSVINLSVTHGMNSCYNIIHIPPSSGDLREAPLGGGEVICKIPPTNGTAYFHSFSLTDNYIVVTEIPLVYDVWRVLGHKLFATSPEQWFYWDSNQRTRFHVIDRQNGNRLGVFTVDPFFVFHHINAFEKDGKIYLDACCFRDNTIMKQLYLQNLRSPGQPGEKKVDTPDVRRYELPLEELSGADQEKPLPKGEDALDYTSLYEGMELPRINYDEHNGKPYRFAYGIGSKDSQSLFGRLVKLNVETQEFVIWEESGGFPSEPVFVKAPDGQEEDDGVILSCLINTSDQTTSLLVLDAKYFTELGRGVVEGLTTASFHGIFQHE</sequence>
<evidence type="ECO:0000256" key="3">
    <source>
        <dbReference type="ARBA" id="ARBA00023002"/>
    </source>
</evidence>
<gene>
    <name evidence="6" type="ORF">P5673_016236</name>
</gene>
<accession>A0AAD9QGZ7</accession>
<dbReference type="GO" id="GO:0003834">
    <property type="term" value="F:beta-carotene 15,15'-dioxygenase activity"/>
    <property type="evidence" value="ECO:0007669"/>
    <property type="project" value="TreeGrafter"/>
</dbReference>
<dbReference type="PANTHER" id="PTHR10543">
    <property type="entry name" value="BETA-CAROTENE DIOXYGENASE"/>
    <property type="match status" value="1"/>
</dbReference>
<comment type="similarity">
    <text evidence="1">Belongs to the carotenoid oxygenase family.</text>
</comment>
<keyword evidence="6" id="KW-0223">Dioxygenase</keyword>
<keyword evidence="7" id="KW-1185">Reference proteome</keyword>
<dbReference type="Proteomes" id="UP001249851">
    <property type="component" value="Unassembled WGS sequence"/>
</dbReference>
<feature type="binding site" evidence="5">
    <location>
        <position position="788"/>
    </location>
    <ligand>
        <name>Fe cation</name>
        <dbReference type="ChEBI" id="CHEBI:24875"/>
        <note>catalytic</note>
    </ligand>
</feature>
<feature type="binding site" evidence="5">
    <location>
        <position position="858"/>
    </location>
    <ligand>
        <name>Fe cation</name>
        <dbReference type="ChEBI" id="CHEBI:24875"/>
        <note>catalytic</note>
    </ligand>
</feature>
<dbReference type="SUPFAM" id="SSF50998">
    <property type="entry name" value="Quinoprotein alcohol dehydrogenase-like"/>
    <property type="match status" value="1"/>
</dbReference>
<keyword evidence="3" id="KW-0560">Oxidoreductase</keyword>
<dbReference type="GO" id="GO:0046872">
    <property type="term" value="F:metal ion binding"/>
    <property type="evidence" value="ECO:0007669"/>
    <property type="project" value="UniProtKB-KW"/>
</dbReference>